<protein>
    <recommendedName>
        <fullName evidence="3">HGE-14 protein</fullName>
    </recommendedName>
</protein>
<comment type="caution">
    <text evidence="1">The sequence shown here is derived from an EMBL/GenBank/DDBJ whole genome shotgun (WGS) entry which is preliminary data.</text>
</comment>
<evidence type="ECO:0008006" key="3">
    <source>
        <dbReference type="Google" id="ProtNLM"/>
    </source>
</evidence>
<name>A0A0F3N8D3_ANAPH</name>
<evidence type="ECO:0000313" key="2">
    <source>
        <dbReference type="Proteomes" id="UP000033754"/>
    </source>
</evidence>
<gene>
    <name evidence="1" type="ORF">EPHNCH_1161</name>
</gene>
<accession>A0A0F3N8D3</accession>
<proteinExistence type="predicted"/>
<dbReference type="EMBL" id="LANT01000008">
    <property type="protein sequence ID" value="KJV63174.1"/>
    <property type="molecule type" value="Genomic_DNA"/>
</dbReference>
<sequence length="489" mass="52857">MTTCVMARYSCRGGCLVVNAMHGLGHEPVCKGVIAGLQGGNVSYFEALKVLVRALDTSAESVERAQGIGEKIGPDGTHLDGEQLLLVQVGLYNLVRVVDDAIRDIEWNEDQSEEIASKFYREKGKSLAQRCMQALHDLSQSRRSVNPLKEKNSNIICYVSNAVVALTDAIALLRGAHTLATGNVVVEKSSEVTETKRRISRCINASYSAVRSIPETSLQSSIEMFYEGGSGEKIREMAYAILKEASALSDLIRDNEGEVSRKSVSGAFFVAEDLLQCIAKLPVLDCSTTAFCTSVVRAAMKCAYDEHRRNAEGTHQRDSDVGDGHCLSIMLLEAVSTTHAVHTSFNTIPTVTEGDIENCKRTVLGVGAKLQAALSVLRGRSLNEVKSLGDANAVSYITGLIADAQLLLEDIDVHSLPNPELHGELLNNVRKTLCEAAAVCVKQQCMGNPEYGVPAECDCANPQDWDFPSTNVEAAYPSVVADSMGYHIL</sequence>
<organism evidence="1 2">
    <name type="scientific">Anaplasma phagocytophilum str. NCH-1</name>
    <dbReference type="NCBI Taxonomy" id="1359161"/>
    <lineage>
        <taxon>Bacteria</taxon>
        <taxon>Pseudomonadati</taxon>
        <taxon>Pseudomonadota</taxon>
        <taxon>Alphaproteobacteria</taxon>
        <taxon>Rickettsiales</taxon>
        <taxon>Anaplasmataceae</taxon>
        <taxon>Anaplasma</taxon>
        <taxon>phagocytophilum group</taxon>
    </lineage>
</organism>
<reference evidence="1 2" key="1">
    <citation type="submission" date="2015-01" db="EMBL/GenBank/DDBJ databases">
        <title>Genome Sequencing of Rickettsiales.</title>
        <authorList>
            <person name="Daugherty S.C."/>
            <person name="Su Q."/>
            <person name="Abolude K."/>
            <person name="Beier-Sexton M."/>
            <person name="Carlyon J.A."/>
            <person name="Carter R."/>
            <person name="Day N.P."/>
            <person name="Dumler S.J."/>
            <person name="Dyachenko V."/>
            <person name="Godinez A."/>
            <person name="Kurtti T.J."/>
            <person name="Lichay M."/>
            <person name="Mullins K.E."/>
            <person name="Ott S."/>
            <person name="Pappas-Brown V."/>
            <person name="Paris D.H."/>
            <person name="Patel P."/>
            <person name="Richards A.L."/>
            <person name="Sadzewicz L."/>
            <person name="Sears K."/>
            <person name="Seidman D."/>
            <person name="Sengamalay N."/>
            <person name="Stenos J."/>
            <person name="Tallon L.J."/>
            <person name="Vincent G."/>
            <person name="Fraser C.M."/>
            <person name="Munderloh U."/>
            <person name="Dunning-Hotopp J.C."/>
        </authorList>
    </citation>
    <scope>NUCLEOTIDE SEQUENCE [LARGE SCALE GENOMIC DNA]</scope>
    <source>
        <strain evidence="1 2">NCH-1</strain>
    </source>
</reference>
<dbReference type="PATRIC" id="fig|1359161.3.peg.1308"/>
<dbReference type="Proteomes" id="UP000033754">
    <property type="component" value="Unassembled WGS sequence"/>
</dbReference>
<evidence type="ECO:0000313" key="1">
    <source>
        <dbReference type="EMBL" id="KJV63174.1"/>
    </source>
</evidence>
<dbReference type="AlphaFoldDB" id="A0A0F3N8D3"/>